<sequence>MIQPPAFIAFTGVDRAALLPGLQALSARYPIEWGLLVDPARAGEALFPDAETRRALLAGEGLRWAAHVCGAHARAIVADPDGADRAPAGVQRVQVNHGFGGSDAAQTAAAARFGRRHGVRTVLQCTGAFPADSGVDWLFDVSFGTGVRPDAWPALAAAGPFCGYSGGLGPDTVAHVLARIAAPAGALYWIDMESRIRTDGWLDLAKCEAVCRAVYGAGAA</sequence>
<dbReference type="STRING" id="1123269.NX02_20825"/>
<name>W0AFB6_9SPHN</name>
<evidence type="ECO:0000313" key="2">
    <source>
        <dbReference type="Proteomes" id="UP000018851"/>
    </source>
</evidence>
<dbReference type="Proteomes" id="UP000018851">
    <property type="component" value="Chromosome"/>
</dbReference>
<organism evidence="1 2">
    <name type="scientific">Sphingomonas sanxanigenens DSM 19645 = NX02</name>
    <dbReference type="NCBI Taxonomy" id="1123269"/>
    <lineage>
        <taxon>Bacteria</taxon>
        <taxon>Pseudomonadati</taxon>
        <taxon>Pseudomonadota</taxon>
        <taxon>Alphaproteobacteria</taxon>
        <taxon>Sphingomonadales</taxon>
        <taxon>Sphingomonadaceae</taxon>
        <taxon>Sphingomonas</taxon>
    </lineage>
</organism>
<evidence type="ECO:0008006" key="3">
    <source>
        <dbReference type="Google" id="ProtNLM"/>
    </source>
</evidence>
<accession>W0AFB6</accession>
<dbReference type="SUPFAM" id="SSF51366">
    <property type="entry name" value="Ribulose-phoshate binding barrel"/>
    <property type="match status" value="1"/>
</dbReference>
<dbReference type="eggNOG" id="COG0135">
    <property type="taxonomic scope" value="Bacteria"/>
</dbReference>
<dbReference type="PATRIC" id="fig|1123269.5.peg.4074"/>
<dbReference type="EMBL" id="CP006644">
    <property type="protein sequence ID" value="AHE55806.1"/>
    <property type="molecule type" value="Genomic_DNA"/>
</dbReference>
<dbReference type="AlphaFoldDB" id="W0AFB6"/>
<dbReference type="RefSeq" id="WP_039996708.1">
    <property type="nucleotide sequence ID" value="NZ_CP006644.1"/>
</dbReference>
<gene>
    <name evidence="1" type="ORF">NX02_20825</name>
</gene>
<dbReference type="InterPro" id="IPR011060">
    <property type="entry name" value="RibuloseP-bd_barrel"/>
</dbReference>
<protein>
    <recommendedName>
        <fullName evidence="3">Phosphoribosylanthranilate isomerase</fullName>
    </recommendedName>
</protein>
<proteinExistence type="predicted"/>
<dbReference type="HOGENOM" id="CLU_105032_0_0_5"/>
<evidence type="ECO:0000313" key="1">
    <source>
        <dbReference type="EMBL" id="AHE55806.1"/>
    </source>
</evidence>
<reference evidence="1 2" key="1">
    <citation type="submission" date="2013-07" db="EMBL/GenBank/DDBJ databases">
        <title>Completed genome of Sphingomonas sanxanigenens NX02.</title>
        <authorList>
            <person name="Ma T."/>
            <person name="Huang H."/>
            <person name="Wu M."/>
            <person name="Li X."/>
            <person name="Li G."/>
        </authorList>
    </citation>
    <scope>NUCLEOTIDE SEQUENCE [LARGE SCALE GENOMIC DNA]</scope>
    <source>
        <strain evidence="1 2">NX02</strain>
    </source>
</reference>
<dbReference type="KEGG" id="ssan:NX02_20825"/>
<keyword evidence="2" id="KW-1185">Reference proteome</keyword>